<keyword evidence="2" id="KW-0813">Transport</keyword>
<feature type="transmembrane region" description="Helical" evidence="8">
    <location>
        <begin position="253"/>
        <end position="271"/>
    </location>
</feature>
<protein>
    <submittedName>
        <fullName evidence="9">Ribose/xylose/arabinose/galactoside ABC-type transport system permease subunit</fullName>
    </submittedName>
</protein>
<keyword evidence="6 8" id="KW-1133">Transmembrane helix</keyword>
<dbReference type="Pfam" id="PF02653">
    <property type="entry name" value="BPD_transp_2"/>
    <property type="match status" value="1"/>
</dbReference>
<feature type="transmembrane region" description="Helical" evidence="8">
    <location>
        <begin position="35"/>
        <end position="56"/>
    </location>
</feature>
<evidence type="ECO:0000256" key="2">
    <source>
        <dbReference type="ARBA" id="ARBA00022448"/>
    </source>
</evidence>
<feature type="transmembrane region" description="Helical" evidence="8">
    <location>
        <begin position="9"/>
        <end position="29"/>
    </location>
</feature>
<reference evidence="9 10" key="1">
    <citation type="submission" date="2020-08" db="EMBL/GenBank/DDBJ databases">
        <title>Genomic Encyclopedia of Type Strains, Phase IV (KMG-IV): sequencing the most valuable type-strain genomes for metagenomic binning, comparative biology and taxonomic classification.</title>
        <authorList>
            <person name="Goeker M."/>
        </authorList>
    </citation>
    <scope>NUCLEOTIDE SEQUENCE [LARGE SCALE GENOMIC DNA]</scope>
    <source>
        <strain evidence="9 10">DSM 102238</strain>
    </source>
</reference>
<dbReference type="PANTHER" id="PTHR32196:SF21">
    <property type="entry name" value="ABC TRANSPORTER PERMEASE PROTEIN YPHD-RELATED"/>
    <property type="match status" value="1"/>
</dbReference>
<comment type="caution">
    <text evidence="9">The sequence shown here is derived from an EMBL/GenBank/DDBJ whole genome shotgun (WGS) entry which is preliminary data.</text>
</comment>
<dbReference type="GO" id="GO:0022857">
    <property type="term" value="F:transmembrane transporter activity"/>
    <property type="evidence" value="ECO:0007669"/>
    <property type="project" value="InterPro"/>
</dbReference>
<accession>A0A7W6H7X6</accession>
<dbReference type="EMBL" id="JACIEK010000016">
    <property type="protein sequence ID" value="MBB4000236.1"/>
    <property type="molecule type" value="Genomic_DNA"/>
</dbReference>
<feature type="transmembrane region" description="Helical" evidence="8">
    <location>
        <begin position="173"/>
        <end position="193"/>
    </location>
</feature>
<name>A0A7W6H7X6_9HYPH</name>
<keyword evidence="10" id="KW-1185">Reference proteome</keyword>
<evidence type="ECO:0000313" key="10">
    <source>
        <dbReference type="Proteomes" id="UP000542776"/>
    </source>
</evidence>
<dbReference type="PANTHER" id="PTHR32196">
    <property type="entry name" value="ABC TRANSPORTER PERMEASE PROTEIN YPHD-RELATED-RELATED"/>
    <property type="match status" value="1"/>
</dbReference>
<evidence type="ECO:0000256" key="1">
    <source>
        <dbReference type="ARBA" id="ARBA00004651"/>
    </source>
</evidence>
<proteinExistence type="predicted"/>
<keyword evidence="3" id="KW-1003">Cell membrane</keyword>
<keyword evidence="5 8" id="KW-0812">Transmembrane</keyword>
<feature type="transmembrane region" description="Helical" evidence="8">
    <location>
        <begin position="199"/>
        <end position="218"/>
    </location>
</feature>
<organism evidence="9 10">
    <name type="scientific">Aureimonas pseudogalii</name>
    <dbReference type="NCBI Taxonomy" id="1744844"/>
    <lineage>
        <taxon>Bacteria</taxon>
        <taxon>Pseudomonadati</taxon>
        <taxon>Pseudomonadota</taxon>
        <taxon>Alphaproteobacteria</taxon>
        <taxon>Hyphomicrobiales</taxon>
        <taxon>Aurantimonadaceae</taxon>
        <taxon>Aureimonas</taxon>
    </lineage>
</organism>
<evidence type="ECO:0000256" key="8">
    <source>
        <dbReference type="SAM" id="Phobius"/>
    </source>
</evidence>
<gene>
    <name evidence="9" type="ORF">GGR04_004112</name>
</gene>
<dbReference type="Proteomes" id="UP000542776">
    <property type="component" value="Unassembled WGS sequence"/>
</dbReference>
<sequence length="315" mass="31871">MRVPLVRFGAYVLAGGFYGLAGVFVSAQTGSGDPLVGNSLLLSMFAAVVIGGTQLGGGKGGRVGTIFGAFVLMIVVNILLALNVSAYFSTIAEGGVLLAAVLLGSLSRHSVLADRLRTLRGAIRARRAGTHVSQRPGADRKLAFVASRGRVRAPGDALPEPGFLQRHAAALRYAVPACVCLLVVLVATQVVLGNTLLNGGFWNSLLVLSTFLIILALGQGSVILTGGLDLSVPWTIGLSGILLAGLVQGSDAALLYAVPTVFALAALIGLLNGLGVVALGLSPIAVTLAANGILQGIALLYSGGTPSGFASPGLR</sequence>
<evidence type="ECO:0000256" key="5">
    <source>
        <dbReference type="ARBA" id="ARBA00022692"/>
    </source>
</evidence>
<keyword evidence="4" id="KW-0997">Cell inner membrane</keyword>
<dbReference type="InterPro" id="IPR001851">
    <property type="entry name" value="ABC_transp_permease"/>
</dbReference>
<evidence type="ECO:0000256" key="4">
    <source>
        <dbReference type="ARBA" id="ARBA00022519"/>
    </source>
</evidence>
<dbReference type="AlphaFoldDB" id="A0A7W6H7X6"/>
<keyword evidence="7 8" id="KW-0472">Membrane</keyword>
<evidence type="ECO:0000256" key="7">
    <source>
        <dbReference type="ARBA" id="ARBA00023136"/>
    </source>
</evidence>
<feature type="transmembrane region" description="Helical" evidence="8">
    <location>
        <begin position="230"/>
        <end position="247"/>
    </location>
</feature>
<comment type="subcellular location">
    <subcellularLocation>
        <location evidence="1">Cell membrane</location>
        <topology evidence="1">Multi-pass membrane protein</topology>
    </subcellularLocation>
</comment>
<feature type="transmembrane region" description="Helical" evidence="8">
    <location>
        <begin position="63"/>
        <end position="80"/>
    </location>
</feature>
<evidence type="ECO:0000256" key="3">
    <source>
        <dbReference type="ARBA" id="ARBA00022475"/>
    </source>
</evidence>
<dbReference type="GO" id="GO:0005886">
    <property type="term" value="C:plasma membrane"/>
    <property type="evidence" value="ECO:0007669"/>
    <property type="project" value="UniProtKB-SubCell"/>
</dbReference>
<evidence type="ECO:0000256" key="6">
    <source>
        <dbReference type="ARBA" id="ARBA00022989"/>
    </source>
</evidence>
<evidence type="ECO:0000313" key="9">
    <source>
        <dbReference type="EMBL" id="MBB4000236.1"/>
    </source>
</evidence>
<feature type="transmembrane region" description="Helical" evidence="8">
    <location>
        <begin position="278"/>
        <end position="301"/>
    </location>
</feature>